<reference evidence="2" key="1">
    <citation type="submission" date="2020-03" db="EMBL/GenBank/DDBJ databases">
        <title>The deep terrestrial virosphere.</title>
        <authorList>
            <person name="Holmfeldt K."/>
            <person name="Nilsson E."/>
            <person name="Simone D."/>
            <person name="Lopez-Fernandez M."/>
            <person name="Wu X."/>
            <person name="de Brujin I."/>
            <person name="Lundin D."/>
            <person name="Andersson A."/>
            <person name="Bertilsson S."/>
            <person name="Dopson M."/>
        </authorList>
    </citation>
    <scope>NUCLEOTIDE SEQUENCE</scope>
    <source>
        <strain evidence="3">MM415A02660</strain>
        <strain evidence="2">MM415B01042</strain>
    </source>
</reference>
<name>A0A6M3ITN0_9ZZZZ</name>
<accession>A0A6M3ITN0</accession>
<proteinExistence type="predicted"/>
<dbReference type="EMBL" id="MT141422">
    <property type="protein sequence ID" value="QJA60850.1"/>
    <property type="molecule type" value="Genomic_DNA"/>
</dbReference>
<dbReference type="AlphaFoldDB" id="A0A6M3ITN0"/>
<feature type="transmembrane region" description="Helical" evidence="1">
    <location>
        <begin position="6"/>
        <end position="29"/>
    </location>
</feature>
<feature type="transmembrane region" description="Helical" evidence="1">
    <location>
        <begin position="41"/>
        <end position="57"/>
    </location>
</feature>
<protein>
    <submittedName>
        <fullName evidence="2">Uncharacterized protein</fullName>
    </submittedName>
</protein>
<keyword evidence="1" id="KW-1133">Transmembrane helix</keyword>
<evidence type="ECO:0000256" key="1">
    <source>
        <dbReference type="SAM" id="Phobius"/>
    </source>
</evidence>
<evidence type="ECO:0000313" key="3">
    <source>
        <dbReference type="EMBL" id="QJA72636.1"/>
    </source>
</evidence>
<organism evidence="2">
    <name type="scientific">viral metagenome</name>
    <dbReference type="NCBI Taxonomy" id="1070528"/>
    <lineage>
        <taxon>unclassified sequences</taxon>
        <taxon>metagenomes</taxon>
        <taxon>organismal metagenomes</taxon>
    </lineage>
</organism>
<dbReference type="EMBL" id="MT141967">
    <property type="protein sequence ID" value="QJA72636.1"/>
    <property type="molecule type" value="Genomic_DNA"/>
</dbReference>
<evidence type="ECO:0000313" key="2">
    <source>
        <dbReference type="EMBL" id="QJA60850.1"/>
    </source>
</evidence>
<keyword evidence="1" id="KW-0812">Transmembrane</keyword>
<keyword evidence="1" id="KW-0472">Membrane</keyword>
<gene>
    <name evidence="3" type="ORF">MM415A02660_0008</name>
    <name evidence="2" type="ORF">MM415B01042_0025</name>
</gene>
<sequence length="62" mass="7298">MFIDVLLSISWSLVFYLSTCMVACFIHIANKSRTETGYIDLLKLTFLPYVIYCLVWDKEKLK</sequence>